<dbReference type="AlphaFoldDB" id="A0A2I0A8Q2"/>
<proteinExistence type="inferred from homology"/>
<dbReference type="OrthoDB" id="1922221at2759"/>
<dbReference type="SUPFAM" id="SSF74788">
    <property type="entry name" value="Cullin repeat-like"/>
    <property type="match status" value="1"/>
</dbReference>
<keyword evidence="2 3" id="KW-0813">Transport</keyword>
<dbReference type="STRING" id="1088818.A0A2I0A8Q2"/>
<evidence type="ECO:0000259" key="4">
    <source>
        <dbReference type="Pfam" id="PF03081"/>
    </source>
</evidence>
<evidence type="ECO:0000313" key="6">
    <source>
        <dbReference type="Proteomes" id="UP000236161"/>
    </source>
</evidence>
<dbReference type="InterPro" id="IPR046364">
    <property type="entry name" value="Exo70_C"/>
</dbReference>
<evidence type="ECO:0000256" key="2">
    <source>
        <dbReference type="ARBA" id="ARBA00022448"/>
    </source>
</evidence>
<dbReference type="Gene3D" id="1.20.1280.170">
    <property type="entry name" value="Exocyst complex component Exo70"/>
    <property type="match status" value="1"/>
</dbReference>
<keyword evidence="3" id="KW-0268">Exocytosis</keyword>
<sequence length="577" mass="62337">MGKGEMRIGFPFSRRRARTSGVAADDGQARGTNSILENLATAEDVVAKWGTNSSTEVKQSSSLFSAEGRADVPAFLRAVGDLQITMLFYSSANCDLPEDSCCSSLVRAQTLMQSAIHRLEQEFQLILCSNKDGFEMKPLAGGGAADDLQSIAEIMIANGYGRDCVRAYEIHRKTIVDDGLRRLCFDLPSQSQIKKLKWELLEHKICSWIAGARTAVGTLFTRERLLCDHVFAGFDSAAESCFSGATLDAALRLVAFPEAIAKAKLSPEKLFRILDLFEAVAVLSPELESVFSPASTSAVVAKAGESLRALAKSARCMLAGFEAAVQKFASDSPVIGGAVHPLARYAMNYLCFLADYTPTLADIFANDPFRPPKPLPEESLPSHSQVAAAPEVAERLAWVLLILLCKLDLTAGAYSDISLSYLFLANNLRYVVNKVRRSGLIMVLGEEWAERQEAKATRYAEKYVKLGWGSAAAAVPVPEEESPVPAALEEFNRTLEEACRRQKGWVVADDGMRKEVRAVVEAMILPAYQGAYRRCLAACGGQPPAAAAAPEDLRAQLAKVFSGSDFGSSPGSSVAPI</sequence>
<feature type="domain" description="Exocyst complex subunit Exo70 C-terminal" evidence="4">
    <location>
        <begin position="207"/>
        <end position="536"/>
    </location>
</feature>
<keyword evidence="3" id="KW-0653">Protein transport</keyword>
<dbReference type="GO" id="GO:0015031">
    <property type="term" value="P:protein transport"/>
    <property type="evidence" value="ECO:0007669"/>
    <property type="project" value="UniProtKB-KW"/>
</dbReference>
<keyword evidence="6" id="KW-1185">Reference proteome</keyword>
<dbReference type="Proteomes" id="UP000236161">
    <property type="component" value="Unassembled WGS sequence"/>
</dbReference>
<dbReference type="GO" id="GO:0005546">
    <property type="term" value="F:phosphatidylinositol-4,5-bisphosphate binding"/>
    <property type="evidence" value="ECO:0007669"/>
    <property type="project" value="InterPro"/>
</dbReference>
<comment type="similarity">
    <text evidence="1 3">Belongs to the EXO70 family.</text>
</comment>
<dbReference type="EMBL" id="KZ452012">
    <property type="protein sequence ID" value="PKA51917.1"/>
    <property type="molecule type" value="Genomic_DNA"/>
</dbReference>
<evidence type="ECO:0000256" key="3">
    <source>
        <dbReference type="RuleBase" id="RU365026"/>
    </source>
</evidence>
<evidence type="ECO:0000256" key="1">
    <source>
        <dbReference type="ARBA" id="ARBA00006756"/>
    </source>
</evidence>
<organism evidence="5 6">
    <name type="scientific">Apostasia shenzhenica</name>
    <dbReference type="NCBI Taxonomy" id="1088818"/>
    <lineage>
        <taxon>Eukaryota</taxon>
        <taxon>Viridiplantae</taxon>
        <taxon>Streptophyta</taxon>
        <taxon>Embryophyta</taxon>
        <taxon>Tracheophyta</taxon>
        <taxon>Spermatophyta</taxon>
        <taxon>Magnoliopsida</taxon>
        <taxon>Liliopsida</taxon>
        <taxon>Asparagales</taxon>
        <taxon>Orchidaceae</taxon>
        <taxon>Apostasioideae</taxon>
        <taxon>Apostasia</taxon>
    </lineage>
</organism>
<dbReference type="InterPro" id="IPR016159">
    <property type="entry name" value="Cullin_repeat-like_dom_sf"/>
</dbReference>
<dbReference type="Pfam" id="PF03081">
    <property type="entry name" value="Exo70_C"/>
    <property type="match status" value="1"/>
</dbReference>
<reference evidence="5 6" key="1">
    <citation type="journal article" date="2017" name="Nature">
        <title>The Apostasia genome and the evolution of orchids.</title>
        <authorList>
            <person name="Zhang G.Q."/>
            <person name="Liu K.W."/>
            <person name="Li Z."/>
            <person name="Lohaus R."/>
            <person name="Hsiao Y.Y."/>
            <person name="Niu S.C."/>
            <person name="Wang J.Y."/>
            <person name="Lin Y.C."/>
            <person name="Xu Q."/>
            <person name="Chen L.J."/>
            <person name="Yoshida K."/>
            <person name="Fujiwara S."/>
            <person name="Wang Z.W."/>
            <person name="Zhang Y.Q."/>
            <person name="Mitsuda N."/>
            <person name="Wang M."/>
            <person name="Liu G.H."/>
            <person name="Pecoraro L."/>
            <person name="Huang H.X."/>
            <person name="Xiao X.J."/>
            <person name="Lin M."/>
            <person name="Wu X.Y."/>
            <person name="Wu W.L."/>
            <person name="Chen Y.Y."/>
            <person name="Chang S.B."/>
            <person name="Sakamoto S."/>
            <person name="Ohme-Takagi M."/>
            <person name="Yagi M."/>
            <person name="Zeng S.J."/>
            <person name="Shen C.Y."/>
            <person name="Yeh C.M."/>
            <person name="Luo Y.B."/>
            <person name="Tsai W.C."/>
            <person name="Van de Peer Y."/>
            <person name="Liu Z.J."/>
        </authorList>
    </citation>
    <scope>NUCLEOTIDE SEQUENCE [LARGE SCALE GENOMIC DNA]</scope>
    <source>
        <strain evidence="6">cv. Shenzhen</strain>
        <tissue evidence="5">Stem</tissue>
    </source>
</reference>
<dbReference type="PANTHER" id="PTHR12542">
    <property type="entry name" value="EXOCYST COMPLEX PROTEIN EXO70"/>
    <property type="match status" value="1"/>
</dbReference>
<accession>A0A2I0A8Q2</accession>
<comment type="function">
    <text evidence="3">Component of the exocyst complex.</text>
</comment>
<dbReference type="PANTHER" id="PTHR12542:SF17">
    <property type="entry name" value="EXOCYST SUBUNIT EXO70 FAMILY PROTEIN"/>
    <property type="match status" value="1"/>
</dbReference>
<gene>
    <name evidence="5" type="ORF">AXF42_Ash008146</name>
</gene>
<dbReference type="InterPro" id="IPR004140">
    <property type="entry name" value="Exo70"/>
</dbReference>
<dbReference type="GO" id="GO:0006887">
    <property type="term" value="P:exocytosis"/>
    <property type="evidence" value="ECO:0007669"/>
    <property type="project" value="UniProtKB-KW"/>
</dbReference>
<name>A0A2I0A8Q2_9ASPA</name>
<protein>
    <recommendedName>
        <fullName evidence="3">Exocyst subunit Exo70 family protein</fullName>
    </recommendedName>
</protein>
<evidence type="ECO:0000313" key="5">
    <source>
        <dbReference type="EMBL" id="PKA51917.1"/>
    </source>
</evidence>
<dbReference type="Pfam" id="PF20669">
    <property type="entry name" value="Exo70_N"/>
    <property type="match status" value="1"/>
</dbReference>
<dbReference type="GO" id="GO:0000145">
    <property type="term" value="C:exocyst"/>
    <property type="evidence" value="ECO:0007669"/>
    <property type="project" value="InterPro"/>
</dbReference>